<name>A0A239YMM9_9STAP</name>
<dbReference type="PRINTS" id="PR00181">
    <property type="entry name" value="MALTOSEBP"/>
</dbReference>
<organism evidence="6 7">
    <name type="scientific">Mammaliicoccus stepanovicii</name>
    <dbReference type="NCBI Taxonomy" id="643214"/>
    <lineage>
        <taxon>Bacteria</taxon>
        <taxon>Bacillati</taxon>
        <taxon>Bacillota</taxon>
        <taxon>Bacilli</taxon>
        <taxon>Bacillales</taxon>
        <taxon>Staphylococcaceae</taxon>
        <taxon>Mammaliicoccus</taxon>
    </lineage>
</organism>
<keyword evidence="4 5" id="KW-0732">Signal</keyword>
<dbReference type="Pfam" id="PF13416">
    <property type="entry name" value="SBP_bac_8"/>
    <property type="match status" value="1"/>
</dbReference>
<keyword evidence="2 5" id="KW-0813">Transport</keyword>
<dbReference type="GO" id="GO:0042956">
    <property type="term" value="P:maltodextrin transmembrane transport"/>
    <property type="evidence" value="ECO:0007669"/>
    <property type="project" value="TreeGrafter"/>
</dbReference>
<keyword evidence="5" id="KW-1003">Cell membrane</keyword>
<dbReference type="RefSeq" id="WP_095086465.1">
    <property type="nucleotide sequence ID" value="NZ_BMDM01000003.1"/>
</dbReference>
<dbReference type="Proteomes" id="UP000242084">
    <property type="component" value="Chromosome 1"/>
</dbReference>
<dbReference type="InterPro" id="IPR006060">
    <property type="entry name" value="Maltose/Cyclodextrin-bd"/>
</dbReference>
<comment type="similarity">
    <text evidence="1 5">Belongs to the bacterial solute-binding protein 1 family.</text>
</comment>
<dbReference type="GO" id="GO:1901982">
    <property type="term" value="F:maltose binding"/>
    <property type="evidence" value="ECO:0007669"/>
    <property type="project" value="TreeGrafter"/>
</dbReference>
<dbReference type="OrthoDB" id="9766758at2"/>
<sequence length="417" mass="47142">MKQLMKVMSILLVTILLASCGPNRTKEEINKALNDDEKKTKPESLTMWVDGDKQMSFYKEITDEYTKKTGIKVILKNTAQDDQVDNLSLDGPSGKGPDLFFQPHDRAGDAYLQGLAAEIKFTDKELQGYSKEALDALNYDGKQLALPVIVESTAIAYNKKLVKTPPKTMKDVEQIAEKVTNKEKKQFGFMFDAKNFYFNYPFLFSQGGYIFKENKNGFDTKDVAVNAPEVIKNGQRLQSWYDKGYITKSANQDVIVGLFKEGQVGMFVTGPWQTQEFKDALGENFATATFPTDNGKQMKPFLGVRGWFISEYSKEKYWAKDLLLFLTNQAHMQKYTDEMQEITGRTDVTSKKKLLKAYEQQARHAVAMPNIPEMSQVWDPMGNAATFISNGKKPKAALDEAKDGIDEQVEIMNASKK</sequence>
<dbReference type="GO" id="GO:0015768">
    <property type="term" value="P:maltose transport"/>
    <property type="evidence" value="ECO:0007669"/>
    <property type="project" value="TreeGrafter"/>
</dbReference>
<keyword evidence="3 5" id="KW-0762">Sugar transport</keyword>
<dbReference type="GO" id="GO:0055052">
    <property type="term" value="C:ATP-binding cassette (ABC) transporter complex, substrate-binding subunit-containing"/>
    <property type="evidence" value="ECO:0007669"/>
    <property type="project" value="TreeGrafter"/>
</dbReference>
<comment type="subcellular location">
    <subcellularLocation>
        <location evidence="5">Cell membrane</location>
        <topology evidence="5">Lipid-anchor</topology>
    </subcellularLocation>
</comment>
<dbReference type="InterPro" id="IPR006059">
    <property type="entry name" value="SBP"/>
</dbReference>
<evidence type="ECO:0000256" key="2">
    <source>
        <dbReference type="ARBA" id="ARBA00022448"/>
    </source>
</evidence>
<keyword evidence="5" id="KW-0449">Lipoprotein</keyword>
<evidence type="ECO:0000313" key="6">
    <source>
        <dbReference type="EMBL" id="SNV59703.1"/>
    </source>
</evidence>
<keyword evidence="5" id="KW-0472">Membrane</keyword>
<dbReference type="PANTHER" id="PTHR30061">
    <property type="entry name" value="MALTOSE-BINDING PERIPLASMIC PROTEIN"/>
    <property type="match status" value="1"/>
</dbReference>
<dbReference type="Gene3D" id="3.40.190.10">
    <property type="entry name" value="Periplasmic binding protein-like II"/>
    <property type="match status" value="2"/>
</dbReference>
<dbReference type="KEGG" id="sste:SAMEA4384403_0577"/>
<feature type="signal peptide" evidence="5">
    <location>
        <begin position="1"/>
        <end position="18"/>
    </location>
</feature>
<evidence type="ECO:0000256" key="3">
    <source>
        <dbReference type="ARBA" id="ARBA00022597"/>
    </source>
</evidence>
<keyword evidence="7" id="KW-1185">Reference proteome</keyword>
<evidence type="ECO:0000313" key="7">
    <source>
        <dbReference type="Proteomes" id="UP000242084"/>
    </source>
</evidence>
<gene>
    <name evidence="6" type="primary">cycB</name>
    <name evidence="6" type="ORF">SAMEA4384403_00577</name>
</gene>
<evidence type="ECO:0000256" key="4">
    <source>
        <dbReference type="ARBA" id="ARBA00022729"/>
    </source>
</evidence>
<evidence type="ECO:0000256" key="1">
    <source>
        <dbReference type="ARBA" id="ARBA00008520"/>
    </source>
</evidence>
<reference evidence="6 7" key="1">
    <citation type="submission" date="2017-06" db="EMBL/GenBank/DDBJ databases">
        <authorList>
            <consortium name="Pathogen Informatics"/>
        </authorList>
    </citation>
    <scope>NUCLEOTIDE SEQUENCE [LARGE SCALE GENOMIC DNA]</scope>
    <source>
        <strain evidence="6 7">NCTC13839</strain>
    </source>
</reference>
<dbReference type="PROSITE" id="PS51257">
    <property type="entry name" value="PROKAR_LIPOPROTEIN"/>
    <property type="match status" value="1"/>
</dbReference>
<feature type="chain" id="PRO_5039752825" description="Maltodextrin-binding protein" evidence="5">
    <location>
        <begin position="19"/>
        <end position="417"/>
    </location>
</feature>
<dbReference type="GO" id="GO:0015144">
    <property type="term" value="F:carbohydrate transmembrane transporter activity"/>
    <property type="evidence" value="ECO:0007669"/>
    <property type="project" value="InterPro"/>
</dbReference>
<proteinExistence type="inferred from homology"/>
<dbReference type="AlphaFoldDB" id="A0A239YMM9"/>
<dbReference type="EMBL" id="LT906462">
    <property type="protein sequence ID" value="SNV59703.1"/>
    <property type="molecule type" value="Genomic_DNA"/>
</dbReference>
<accession>A0A239YMM9</accession>
<dbReference type="SUPFAM" id="SSF53850">
    <property type="entry name" value="Periplasmic binding protein-like II"/>
    <property type="match status" value="1"/>
</dbReference>
<protein>
    <recommendedName>
        <fullName evidence="5">Maltodextrin-binding protein</fullName>
    </recommendedName>
</protein>
<evidence type="ECO:0000256" key="5">
    <source>
        <dbReference type="RuleBase" id="RU365005"/>
    </source>
</evidence>
<dbReference type="PANTHER" id="PTHR30061:SF50">
    <property type="entry name" value="MALTOSE_MALTODEXTRIN-BINDING PERIPLASMIC PROTEIN"/>
    <property type="match status" value="1"/>
</dbReference>